<reference evidence="6" key="1">
    <citation type="journal article" date="2020" name="mSystems">
        <title>Genome- and Community-Level Interaction Insights into Carbon Utilization and Element Cycling Functions of Hydrothermarchaeota in Hydrothermal Sediment.</title>
        <authorList>
            <person name="Zhou Z."/>
            <person name="Liu Y."/>
            <person name="Xu W."/>
            <person name="Pan J."/>
            <person name="Luo Z.H."/>
            <person name="Li M."/>
        </authorList>
    </citation>
    <scope>NUCLEOTIDE SEQUENCE [LARGE SCALE GENOMIC DNA]</scope>
    <source>
        <strain evidence="6">HyVt-115</strain>
    </source>
</reference>
<name>A0A7C0YD56_9BACT</name>
<evidence type="ECO:0000256" key="2">
    <source>
        <dbReference type="ARBA" id="ARBA00010961"/>
    </source>
</evidence>
<dbReference type="GO" id="GO:0006313">
    <property type="term" value="P:DNA transposition"/>
    <property type="evidence" value="ECO:0007669"/>
    <property type="project" value="InterPro"/>
</dbReference>
<keyword evidence="5" id="KW-0233">DNA recombination</keyword>
<feature type="non-terminal residue" evidence="6">
    <location>
        <position position="83"/>
    </location>
</feature>
<comment type="similarity">
    <text evidence="2">Belongs to the transposase mutator family.</text>
</comment>
<dbReference type="AlphaFoldDB" id="A0A7C0YD56"/>
<dbReference type="InterPro" id="IPR001207">
    <property type="entry name" value="Transposase_mutator"/>
</dbReference>
<evidence type="ECO:0000313" key="6">
    <source>
        <dbReference type="EMBL" id="HDD53039.1"/>
    </source>
</evidence>
<evidence type="ECO:0000256" key="5">
    <source>
        <dbReference type="ARBA" id="ARBA00023172"/>
    </source>
</evidence>
<keyword evidence="3" id="KW-0815">Transposition</keyword>
<proteinExistence type="inferred from homology"/>
<gene>
    <name evidence="6" type="ORF">ENF32_03095</name>
</gene>
<comment type="function">
    <text evidence="1">Required for the transposition of the insertion element.</text>
</comment>
<dbReference type="GO" id="GO:0004803">
    <property type="term" value="F:transposase activity"/>
    <property type="evidence" value="ECO:0007669"/>
    <property type="project" value="InterPro"/>
</dbReference>
<dbReference type="Pfam" id="PF00872">
    <property type="entry name" value="Transposase_mut"/>
    <property type="match status" value="1"/>
</dbReference>
<evidence type="ECO:0000256" key="3">
    <source>
        <dbReference type="ARBA" id="ARBA00022578"/>
    </source>
</evidence>
<protein>
    <submittedName>
        <fullName evidence="6">IS256 family transposase</fullName>
    </submittedName>
</protein>
<organism evidence="6">
    <name type="scientific">Thermosulfidibacter takaii</name>
    <dbReference type="NCBI Taxonomy" id="412593"/>
    <lineage>
        <taxon>Bacteria</taxon>
        <taxon>Pseudomonadati</taxon>
        <taxon>Thermosulfidibacterota</taxon>
        <taxon>Thermosulfidibacteria</taxon>
        <taxon>Thermosulfidibacterales</taxon>
        <taxon>Thermosulfidibacteraceae</taxon>
    </lineage>
</organism>
<comment type="caution">
    <text evidence="6">The sequence shown here is derived from an EMBL/GenBank/DDBJ whole genome shotgun (WGS) entry which is preliminary data.</text>
</comment>
<keyword evidence="4" id="KW-0238">DNA-binding</keyword>
<dbReference type="Proteomes" id="UP000885690">
    <property type="component" value="Unassembled WGS sequence"/>
</dbReference>
<evidence type="ECO:0000256" key="4">
    <source>
        <dbReference type="ARBA" id="ARBA00023125"/>
    </source>
</evidence>
<accession>A0A7C0YD56</accession>
<evidence type="ECO:0000256" key="1">
    <source>
        <dbReference type="ARBA" id="ARBA00002190"/>
    </source>
</evidence>
<dbReference type="EMBL" id="DQWS01000118">
    <property type="protein sequence ID" value="HDD53039.1"/>
    <property type="molecule type" value="Genomic_DNA"/>
</dbReference>
<sequence length="83" mass="9872">MMKGGPRPMKKLPPSKRMSKAMRELLEQGTEGYVLREFLRLGKQLLIQELLEEEVKDFLGRDHYERTKGDFKGYRNGYEPRRL</sequence>
<dbReference type="GO" id="GO:0003677">
    <property type="term" value="F:DNA binding"/>
    <property type="evidence" value="ECO:0007669"/>
    <property type="project" value="UniProtKB-KW"/>
</dbReference>